<dbReference type="Proteomes" id="UP000191820">
    <property type="component" value="Chromosome"/>
</dbReference>
<name>A0ABN4YI95_9GAMM</name>
<reference evidence="1 2" key="1">
    <citation type="submission" date="2017-03" db="EMBL/GenBank/DDBJ databases">
        <title>Genome sequencing of Shewanella japonica KCTC 22435.</title>
        <authorList>
            <person name="Kim K.M."/>
        </authorList>
    </citation>
    <scope>NUCLEOTIDE SEQUENCE [LARGE SCALE GENOMIC DNA]</scope>
    <source>
        <strain evidence="1 2">KCTC 22435</strain>
    </source>
</reference>
<dbReference type="Pfam" id="PF04170">
    <property type="entry name" value="NlpE"/>
    <property type="match status" value="1"/>
</dbReference>
<dbReference type="EMBL" id="CP020472">
    <property type="protein sequence ID" value="ARD23143.1"/>
    <property type="molecule type" value="Genomic_DNA"/>
</dbReference>
<protein>
    <recommendedName>
        <fullName evidence="3">Copper resistance protein NlpE</fullName>
    </recommendedName>
</protein>
<gene>
    <name evidence="1" type="ORF">SJ2017_2864</name>
</gene>
<organism evidence="1 2">
    <name type="scientific">Shewanella japonica</name>
    <dbReference type="NCBI Taxonomy" id="93973"/>
    <lineage>
        <taxon>Bacteria</taxon>
        <taxon>Pseudomonadati</taxon>
        <taxon>Pseudomonadota</taxon>
        <taxon>Gammaproteobacteria</taxon>
        <taxon>Alteromonadales</taxon>
        <taxon>Shewanellaceae</taxon>
        <taxon>Shewanella</taxon>
    </lineage>
</organism>
<keyword evidence="2" id="KW-1185">Reference proteome</keyword>
<sequence length="136" mass="15249">MDAIRIIALATLLMLAACNDTKLQFDPDPLKGSLHTVDWAGTYQGVFPCPSCNGMKTILTLIAPNQYTISTEHLGQDPNPFVSSGEFNWDSTGNIIYLDRGQIYQVVESKMYLLNVESQRIRGEHEEQYIVHKISS</sequence>
<evidence type="ECO:0000313" key="1">
    <source>
        <dbReference type="EMBL" id="ARD23143.1"/>
    </source>
</evidence>
<evidence type="ECO:0008006" key="3">
    <source>
        <dbReference type="Google" id="ProtNLM"/>
    </source>
</evidence>
<dbReference type="Gene3D" id="2.40.128.640">
    <property type="match status" value="1"/>
</dbReference>
<accession>A0ABN4YI95</accession>
<dbReference type="InterPro" id="IPR007298">
    <property type="entry name" value="Cu-R_lipoprotein_NlpE"/>
</dbReference>
<dbReference type="RefSeq" id="WP_055026046.1">
    <property type="nucleotide sequence ID" value="NZ_CANMJJ010000005.1"/>
</dbReference>
<dbReference type="PROSITE" id="PS51257">
    <property type="entry name" value="PROKAR_LIPOPROTEIN"/>
    <property type="match status" value="1"/>
</dbReference>
<evidence type="ECO:0000313" key="2">
    <source>
        <dbReference type="Proteomes" id="UP000191820"/>
    </source>
</evidence>
<proteinExistence type="predicted"/>